<evidence type="ECO:0000256" key="2">
    <source>
        <dbReference type="HAMAP-Rule" id="MF_00003"/>
    </source>
</evidence>
<dbReference type="InterPro" id="IPR015946">
    <property type="entry name" value="KH_dom-like_a/b"/>
</dbReference>
<comment type="subunit">
    <text evidence="2">Monomer. Binds 30S ribosomal subunits, but not 50S ribosomal subunits or 70S ribosomes.</text>
</comment>
<comment type="subcellular location">
    <subcellularLocation>
        <location evidence="2">Cytoplasm</location>
    </subcellularLocation>
</comment>
<dbReference type="PANTHER" id="PTHR33515">
    <property type="entry name" value="RIBOSOME-BINDING FACTOR A, CHLOROPLASTIC-RELATED"/>
    <property type="match status" value="1"/>
</dbReference>
<evidence type="ECO:0000313" key="3">
    <source>
        <dbReference type="EMBL" id="KAA5800900.1"/>
    </source>
</evidence>
<comment type="function">
    <text evidence="2">One of several proteins that assist in the late maturation steps of the functional core of the 30S ribosomal subunit. Associates with free 30S ribosomal subunits (but not with 30S subunits that are part of 70S ribosomes or polysomes). Required for efficient processing of 16S rRNA. May interact with the 5'-terminal helix region of 16S rRNA.</text>
</comment>
<dbReference type="NCBIfam" id="TIGR00082">
    <property type="entry name" value="rbfA"/>
    <property type="match status" value="1"/>
</dbReference>
<dbReference type="InterPro" id="IPR000238">
    <property type="entry name" value="RbfA"/>
</dbReference>
<dbReference type="AlphaFoldDB" id="A0A5M6Z9W6"/>
<comment type="caution">
    <text evidence="3">The sequence shown here is derived from an EMBL/GenBank/DDBJ whole genome shotgun (WGS) entry which is preliminary data.</text>
</comment>
<gene>
    <name evidence="2 3" type="primary">rbfA</name>
    <name evidence="3" type="ORF">F1654_13755</name>
</gene>
<comment type="similarity">
    <text evidence="2">Belongs to the RbfA family.</text>
</comment>
<keyword evidence="1 2" id="KW-0690">Ribosome biogenesis</keyword>
<dbReference type="PANTHER" id="PTHR33515:SF1">
    <property type="entry name" value="RIBOSOME-BINDING FACTOR A, CHLOROPLASTIC-RELATED"/>
    <property type="match status" value="1"/>
</dbReference>
<reference evidence="3 4" key="1">
    <citation type="submission" date="2019-09" db="EMBL/GenBank/DDBJ databases">
        <authorList>
            <person name="Kevbrin V."/>
            <person name="Grouzdev D.S."/>
        </authorList>
    </citation>
    <scope>NUCLEOTIDE SEQUENCE [LARGE SCALE GENOMIC DNA]</scope>
    <source>
        <strain evidence="3 4">G-192</strain>
    </source>
</reference>
<dbReference type="RefSeq" id="WP_150024140.1">
    <property type="nucleotide sequence ID" value="NZ_VWOJ01000006.1"/>
</dbReference>
<dbReference type="PROSITE" id="PS01319">
    <property type="entry name" value="RBFA"/>
    <property type="match status" value="1"/>
</dbReference>
<keyword evidence="4" id="KW-1185">Reference proteome</keyword>
<sequence>MKAQSQRQLRAGELVRRAVADILREGHVREPGLSGLPVTISEARVSPDLRHATVYVSALTLAEPDAVAAALNRASGFIQKELGRRIDMKFTPKLRFEADSRFDEAMDVEAMLDRPGVRRDLPGRGED</sequence>
<dbReference type="NCBIfam" id="NF001802">
    <property type="entry name" value="PRK00521.2-5"/>
    <property type="match status" value="1"/>
</dbReference>
<evidence type="ECO:0000256" key="1">
    <source>
        <dbReference type="ARBA" id="ARBA00022517"/>
    </source>
</evidence>
<dbReference type="GO" id="GO:0043024">
    <property type="term" value="F:ribosomal small subunit binding"/>
    <property type="evidence" value="ECO:0007669"/>
    <property type="project" value="TreeGrafter"/>
</dbReference>
<dbReference type="Pfam" id="PF02033">
    <property type="entry name" value="RBFA"/>
    <property type="match status" value="1"/>
</dbReference>
<dbReference type="HAMAP" id="MF_00003">
    <property type="entry name" value="RbfA"/>
    <property type="match status" value="1"/>
</dbReference>
<dbReference type="InterPro" id="IPR023799">
    <property type="entry name" value="RbfA_dom_sf"/>
</dbReference>
<proteinExistence type="inferred from homology"/>
<dbReference type="GO" id="GO:0030490">
    <property type="term" value="P:maturation of SSU-rRNA"/>
    <property type="evidence" value="ECO:0007669"/>
    <property type="project" value="UniProtKB-UniRule"/>
</dbReference>
<dbReference type="InterPro" id="IPR020053">
    <property type="entry name" value="Ribosome-bd_factorA_CS"/>
</dbReference>
<keyword evidence="2" id="KW-0963">Cytoplasm</keyword>
<dbReference type="EMBL" id="VWOJ01000006">
    <property type="protein sequence ID" value="KAA5800900.1"/>
    <property type="molecule type" value="Genomic_DNA"/>
</dbReference>
<dbReference type="Proteomes" id="UP000325122">
    <property type="component" value="Unassembled WGS sequence"/>
</dbReference>
<evidence type="ECO:0000313" key="4">
    <source>
        <dbReference type="Proteomes" id="UP000325122"/>
    </source>
</evidence>
<organism evidence="3 4">
    <name type="scientific">Alkalicaulis satelles</name>
    <dbReference type="NCBI Taxonomy" id="2609175"/>
    <lineage>
        <taxon>Bacteria</taxon>
        <taxon>Pseudomonadati</taxon>
        <taxon>Pseudomonadota</taxon>
        <taxon>Alphaproteobacteria</taxon>
        <taxon>Maricaulales</taxon>
        <taxon>Maricaulaceae</taxon>
        <taxon>Alkalicaulis</taxon>
    </lineage>
</organism>
<accession>A0A5M6Z9W6</accession>
<name>A0A5M6Z9W6_9PROT</name>
<dbReference type="SUPFAM" id="SSF89919">
    <property type="entry name" value="Ribosome-binding factor A, RbfA"/>
    <property type="match status" value="1"/>
</dbReference>
<dbReference type="Gene3D" id="3.30.300.20">
    <property type="match status" value="1"/>
</dbReference>
<dbReference type="GO" id="GO:0005829">
    <property type="term" value="C:cytosol"/>
    <property type="evidence" value="ECO:0007669"/>
    <property type="project" value="TreeGrafter"/>
</dbReference>
<protein>
    <recommendedName>
        <fullName evidence="2">Ribosome-binding factor A</fullName>
    </recommendedName>
</protein>